<keyword evidence="2" id="KW-1133">Transmembrane helix</keyword>
<evidence type="ECO:0000256" key="2">
    <source>
        <dbReference type="SAM" id="Phobius"/>
    </source>
</evidence>
<evidence type="ECO:0000313" key="3">
    <source>
        <dbReference type="EMBL" id="KJP86719.1"/>
    </source>
</evidence>
<name>A0A0D9QI65_PLAFR</name>
<dbReference type="GeneID" id="24268945"/>
<feature type="compositionally biased region" description="Basic and acidic residues" evidence="1">
    <location>
        <begin position="92"/>
        <end position="104"/>
    </location>
</feature>
<dbReference type="EMBL" id="KQ001687">
    <property type="protein sequence ID" value="KJP86719.1"/>
    <property type="molecule type" value="Genomic_DNA"/>
</dbReference>
<dbReference type="AlphaFoldDB" id="A0A0D9QI65"/>
<accession>A0A0D9QI65</accession>
<keyword evidence="4" id="KW-1185">Reference proteome</keyword>
<feature type="transmembrane region" description="Helical" evidence="2">
    <location>
        <begin position="35"/>
        <end position="56"/>
    </location>
</feature>
<evidence type="ECO:0000313" key="4">
    <source>
        <dbReference type="Proteomes" id="UP000054561"/>
    </source>
</evidence>
<organism evidence="3 4">
    <name type="scientific">Plasmodium fragile</name>
    <dbReference type="NCBI Taxonomy" id="5857"/>
    <lineage>
        <taxon>Eukaryota</taxon>
        <taxon>Sar</taxon>
        <taxon>Alveolata</taxon>
        <taxon>Apicomplexa</taxon>
        <taxon>Aconoidasida</taxon>
        <taxon>Haemosporida</taxon>
        <taxon>Plasmodiidae</taxon>
        <taxon>Plasmodium</taxon>
        <taxon>Plasmodium (Plasmodium)</taxon>
    </lineage>
</organism>
<gene>
    <name evidence="3" type="ORF">AK88_03631</name>
</gene>
<keyword evidence="2" id="KW-0812">Transmembrane</keyword>
<dbReference type="VEuPathDB" id="PlasmoDB:AK88_03631"/>
<dbReference type="Proteomes" id="UP000054561">
    <property type="component" value="Unassembled WGS sequence"/>
</dbReference>
<proteinExistence type="predicted"/>
<dbReference type="OrthoDB" id="387088at2759"/>
<sequence>MTSDNNSVTSEDLKNIHSELSNVISADVVTANSRLIFILATTLIVIYLGLISSVGVPLNVEEGLANAEFIDLPIDDDIPNSGDAQETAEQPDMDKSNESERESESYSDEN</sequence>
<dbReference type="OMA" id="FEQPEIN"/>
<reference evidence="3 4" key="1">
    <citation type="submission" date="2014-03" db="EMBL/GenBank/DDBJ databases">
        <title>The Genome Sequence of Plasmodium fragile nilgiri.</title>
        <authorList>
            <consortium name="The Broad Institute Genomics Platform"/>
            <consortium name="The Broad Institute Genome Sequencing Center for Infectious Disease"/>
            <person name="Neafsey D."/>
            <person name="Duraisingh M."/>
            <person name="Young S.K."/>
            <person name="Zeng Q."/>
            <person name="Gargeya S."/>
            <person name="Abouelleil A."/>
            <person name="Alvarado L."/>
            <person name="Chapman S.B."/>
            <person name="Gainer-Dewar J."/>
            <person name="Goldberg J."/>
            <person name="Griggs A."/>
            <person name="Gujja S."/>
            <person name="Hansen M."/>
            <person name="Howarth C."/>
            <person name="Imamovic A."/>
            <person name="Larimer J."/>
            <person name="Pearson M."/>
            <person name="Poon T.W."/>
            <person name="Priest M."/>
            <person name="Roberts A."/>
            <person name="Saif S."/>
            <person name="Shea T."/>
            <person name="Sykes S."/>
            <person name="Wortman J."/>
            <person name="Nusbaum C."/>
            <person name="Birren B."/>
        </authorList>
    </citation>
    <scope>NUCLEOTIDE SEQUENCE [LARGE SCALE GENOMIC DNA]</scope>
    <source>
        <strain evidence="4">nilgiri</strain>
    </source>
</reference>
<protein>
    <submittedName>
        <fullName evidence="3">Uncharacterized protein</fullName>
    </submittedName>
</protein>
<keyword evidence="2" id="KW-0472">Membrane</keyword>
<evidence type="ECO:0000256" key="1">
    <source>
        <dbReference type="SAM" id="MobiDB-lite"/>
    </source>
</evidence>
<dbReference type="RefSeq" id="XP_012336665.1">
    <property type="nucleotide sequence ID" value="XM_012481242.1"/>
</dbReference>
<feature type="region of interest" description="Disordered" evidence="1">
    <location>
        <begin position="75"/>
        <end position="110"/>
    </location>
</feature>